<dbReference type="InterPro" id="IPR001753">
    <property type="entry name" value="Enoyl-CoA_hydra/iso"/>
</dbReference>
<reference evidence="2" key="1">
    <citation type="submission" date="2018-06" db="EMBL/GenBank/DDBJ databases">
        <authorList>
            <person name="Zhirakovskaya E."/>
        </authorList>
    </citation>
    <scope>NUCLEOTIDE SEQUENCE</scope>
</reference>
<dbReference type="CDD" id="cd06558">
    <property type="entry name" value="crotonase-like"/>
    <property type="match status" value="1"/>
</dbReference>
<dbReference type="InterPro" id="IPR018376">
    <property type="entry name" value="Enoyl-CoA_hyd/isom_CS"/>
</dbReference>
<evidence type="ECO:0000313" key="2">
    <source>
        <dbReference type="EMBL" id="VAW41147.1"/>
    </source>
</evidence>
<dbReference type="InterPro" id="IPR029045">
    <property type="entry name" value="ClpP/crotonase-like_dom_sf"/>
</dbReference>
<dbReference type="PROSITE" id="PS00166">
    <property type="entry name" value="ENOYL_COA_HYDRATASE"/>
    <property type="match status" value="1"/>
</dbReference>
<dbReference type="GO" id="GO:0004300">
    <property type="term" value="F:enoyl-CoA hydratase activity"/>
    <property type="evidence" value="ECO:0007669"/>
    <property type="project" value="UniProtKB-EC"/>
</dbReference>
<dbReference type="Gene3D" id="1.10.12.10">
    <property type="entry name" value="Lyase 2-enoyl-coa Hydratase, Chain A, domain 2"/>
    <property type="match status" value="1"/>
</dbReference>
<organism evidence="2">
    <name type="scientific">hydrothermal vent metagenome</name>
    <dbReference type="NCBI Taxonomy" id="652676"/>
    <lineage>
        <taxon>unclassified sequences</taxon>
        <taxon>metagenomes</taxon>
        <taxon>ecological metagenomes</taxon>
    </lineage>
</organism>
<dbReference type="SUPFAM" id="SSF52096">
    <property type="entry name" value="ClpP/crotonase"/>
    <property type="match status" value="1"/>
</dbReference>
<keyword evidence="2" id="KW-0456">Lyase</keyword>
<feature type="region of interest" description="Disordered" evidence="1">
    <location>
        <begin position="243"/>
        <end position="266"/>
    </location>
</feature>
<name>A0A3B0VRP6_9ZZZZ</name>
<dbReference type="EMBL" id="UOEU01000825">
    <property type="protein sequence ID" value="VAW41147.1"/>
    <property type="molecule type" value="Genomic_DNA"/>
</dbReference>
<dbReference type="Gene3D" id="3.90.226.10">
    <property type="entry name" value="2-enoyl-CoA Hydratase, Chain A, domain 1"/>
    <property type="match status" value="1"/>
</dbReference>
<feature type="compositionally biased region" description="Basic and acidic residues" evidence="1">
    <location>
        <begin position="245"/>
        <end position="260"/>
    </location>
</feature>
<dbReference type="InterPro" id="IPR014748">
    <property type="entry name" value="Enoyl-CoA_hydra_C"/>
</dbReference>
<dbReference type="PANTHER" id="PTHR43459:SF1">
    <property type="entry name" value="EG:BACN32G11.4 PROTEIN"/>
    <property type="match status" value="1"/>
</dbReference>
<evidence type="ECO:0000256" key="1">
    <source>
        <dbReference type="SAM" id="MobiDB-lite"/>
    </source>
</evidence>
<gene>
    <name evidence="2" type="ORF">MNBD_CHLOROFLEXI01-3416</name>
</gene>
<accession>A0A3B0VRP6</accession>
<dbReference type="EC" id="4.2.1.17" evidence="2"/>
<dbReference type="PANTHER" id="PTHR43459">
    <property type="entry name" value="ENOYL-COA HYDRATASE"/>
    <property type="match status" value="1"/>
</dbReference>
<dbReference type="AlphaFoldDB" id="A0A3B0VRP6"/>
<proteinExistence type="predicted"/>
<protein>
    <submittedName>
        <fullName evidence="2">Enoyl-CoA hydratase</fullName>
        <ecNumber evidence="2">4.2.1.17</ecNumber>
    </submittedName>
</protein>
<dbReference type="Pfam" id="PF00378">
    <property type="entry name" value="ECH_1"/>
    <property type="match status" value="1"/>
</dbReference>
<sequence>MFTDSPIYETITCNVDDQVLLITMNRPERRNALNDALNRDLLAAFTYAGDEDAIRAIVLTGEGKGFCAGADLSGFGAQPTAEQVYDTILASYQPLMGLITTIEKPVIAAVNGIAAGAGASLALACDLLMMADDASLMMAFSNIGLVPDAGACWFLQRQVGYSRAYQIAIEGEQIPATDCLTYGLVNKVVPAAALLVEAQVWAAKLAKRPTLALGLTKHALNHAAANDLASTIEYEARLQKQTIPSHDHKEGVRAFAERRPPKLTGR</sequence>